<dbReference type="EMBL" id="BLQM01000108">
    <property type="protein sequence ID" value="GMH64583.1"/>
    <property type="molecule type" value="Genomic_DNA"/>
</dbReference>
<evidence type="ECO:0000256" key="1">
    <source>
        <dbReference type="SAM" id="MobiDB-lite"/>
    </source>
</evidence>
<name>A0A9W7A8J3_9STRA</name>
<organism evidence="2 3">
    <name type="scientific">Triparma laevis f. inornata</name>
    <dbReference type="NCBI Taxonomy" id="1714386"/>
    <lineage>
        <taxon>Eukaryota</taxon>
        <taxon>Sar</taxon>
        <taxon>Stramenopiles</taxon>
        <taxon>Ochrophyta</taxon>
        <taxon>Bolidophyceae</taxon>
        <taxon>Parmales</taxon>
        <taxon>Triparmaceae</taxon>
        <taxon>Triparma</taxon>
    </lineage>
</organism>
<sequence length="266" mass="30076">MFGDTFGTKSDYVKGMEYSMRRAYMGDEPGQMSSCPPDTLFVSRDQARLTRSLFDSLTLPLHSPARKLNSAPDLEGHDDLDHVLSFHPPSAKDKKKAMKKKKKKKRQQYHGRRGSQGVHFNSSISDDSDSSSSSSSPPARSPVMKLMASRMATSPKSKAQMMKDNARKNLDRKSKEKKQTLTLEEQWEKVNQAGCTFYVNRFTGEAQEDNPFDTSAKKFDELKIVEARIKEDVSPPLATGYGCYEELRPEFESVMAFLDGRSKTYE</sequence>
<dbReference type="AlphaFoldDB" id="A0A9W7A8J3"/>
<protein>
    <submittedName>
        <fullName evidence="2">Uncharacterized protein</fullName>
    </submittedName>
</protein>
<reference evidence="3" key="1">
    <citation type="journal article" date="2023" name="Commun. Biol.">
        <title>Genome analysis of Parmales, the sister group of diatoms, reveals the evolutionary specialization of diatoms from phago-mixotrophs to photoautotrophs.</title>
        <authorList>
            <person name="Ban H."/>
            <person name="Sato S."/>
            <person name="Yoshikawa S."/>
            <person name="Yamada K."/>
            <person name="Nakamura Y."/>
            <person name="Ichinomiya M."/>
            <person name="Sato N."/>
            <person name="Blanc-Mathieu R."/>
            <person name="Endo H."/>
            <person name="Kuwata A."/>
            <person name="Ogata H."/>
        </authorList>
    </citation>
    <scope>NUCLEOTIDE SEQUENCE [LARGE SCALE GENOMIC DNA]</scope>
</reference>
<comment type="caution">
    <text evidence="2">The sequence shown here is derived from an EMBL/GenBank/DDBJ whole genome shotgun (WGS) entry which is preliminary data.</text>
</comment>
<proteinExistence type="predicted"/>
<evidence type="ECO:0000313" key="3">
    <source>
        <dbReference type="Proteomes" id="UP001162640"/>
    </source>
</evidence>
<dbReference type="Proteomes" id="UP001162640">
    <property type="component" value="Unassembled WGS sequence"/>
</dbReference>
<feature type="compositionally biased region" description="Low complexity" evidence="1">
    <location>
        <begin position="122"/>
        <end position="136"/>
    </location>
</feature>
<feature type="compositionally biased region" description="Basic and acidic residues" evidence="1">
    <location>
        <begin position="164"/>
        <end position="178"/>
    </location>
</feature>
<gene>
    <name evidence="2" type="ORF">TL16_g03995</name>
</gene>
<feature type="compositionally biased region" description="Basic residues" evidence="1">
    <location>
        <begin position="93"/>
        <end position="113"/>
    </location>
</feature>
<accession>A0A9W7A8J3</accession>
<feature type="region of interest" description="Disordered" evidence="1">
    <location>
        <begin position="79"/>
        <end position="178"/>
    </location>
</feature>
<evidence type="ECO:0000313" key="2">
    <source>
        <dbReference type="EMBL" id="GMH64583.1"/>
    </source>
</evidence>